<name>X1M6J7_9ZZZZ</name>
<accession>X1M6J7</accession>
<evidence type="ECO:0000313" key="1">
    <source>
        <dbReference type="EMBL" id="GAI13711.1"/>
    </source>
</evidence>
<proteinExistence type="predicted"/>
<organism evidence="1">
    <name type="scientific">marine sediment metagenome</name>
    <dbReference type="NCBI Taxonomy" id="412755"/>
    <lineage>
        <taxon>unclassified sequences</taxon>
        <taxon>metagenomes</taxon>
        <taxon>ecological metagenomes</taxon>
    </lineage>
</organism>
<sequence>MPEFGEAVAIEITKPLPSTGVVDTTYKIEGAAKMLEKIGALPWIYAEVRLKEWWKAEIAEEVSYLRGFPMPISGDFSIDFKPKKEGNC</sequence>
<dbReference type="EMBL" id="BARV01007859">
    <property type="protein sequence ID" value="GAI13711.1"/>
    <property type="molecule type" value="Genomic_DNA"/>
</dbReference>
<gene>
    <name evidence="1" type="ORF">S06H3_15936</name>
</gene>
<comment type="caution">
    <text evidence="1">The sequence shown here is derived from an EMBL/GenBank/DDBJ whole genome shotgun (WGS) entry which is preliminary data.</text>
</comment>
<dbReference type="AlphaFoldDB" id="X1M6J7"/>
<protein>
    <submittedName>
        <fullName evidence="1">Uncharacterized protein</fullName>
    </submittedName>
</protein>
<reference evidence="1" key="1">
    <citation type="journal article" date="2014" name="Front. Microbiol.">
        <title>High frequency of phylogenetically diverse reductive dehalogenase-homologous genes in deep subseafloor sedimentary metagenomes.</title>
        <authorList>
            <person name="Kawai M."/>
            <person name="Futagami T."/>
            <person name="Toyoda A."/>
            <person name="Takaki Y."/>
            <person name="Nishi S."/>
            <person name="Hori S."/>
            <person name="Arai W."/>
            <person name="Tsubouchi T."/>
            <person name="Morono Y."/>
            <person name="Uchiyama I."/>
            <person name="Ito T."/>
            <person name="Fujiyama A."/>
            <person name="Inagaki F."/>
            <person name="Takami H."/>
        </authorList>
    </citation>
    <scope>NUCLEOTIDE SEQUENCE</scope>
    <source>
        <strain evidence="1">Expedition CK06-06</strain>
    </source>
</reference>